<keyword evidence="3" id="KW-1185">Reference proteome</keyword>
<dbReference type="PROSITE" id="PS51819">
    <property type="entry name" value="VOC"/>
    <property type="match status" value="1"/>
</dbReference>
<dbReference type="AlphaFoldDB" id="A0A0B2JX82"/>
<dbReference type="InterPro" id="IPR037523">
    <property type="entry name" value="VOC_core"/>
</dbReference>
<accession>A0A0B2JX82</accession>
<organism evidence="2 3">
    <name type="scientific">Anaerovibrio lipolyticus</name>
    <dbReference type="NCBI Taxonomy" id="82374"/>
    <lineage>
        <taxon>Bacteria</taxon>
        <taxon>Bacillati</taxon>
        <taxon>Bacillota</taxon>
        <taxon>Negativicutes</taxon>
        <taxon>Selenomonadales</taxon>
        <taxon>Selenomonadaceae</taxon>
        <taxon>Anaerovibrio</taxon>
    </lineage>
</organism>
<dbReference type="SUPFAM" id="SSF54593">
    <property type="entry name" value="Glyoxalase/Bleomycin resistance protein/Dihydroxybiphenyl dioxygenase"/>
    <property type="match status" value="1"/>
</dbReference>
<gene>
    <name evidence="2" type="ORF">NZ47_06130</name>
</gene>
<name>A0A0B2JX82_9FIRM</name>
<sequence>MKFTMAHSSIAVKDVERSVDFYKKAVGLKVKSVKDLPHINLTYMVDEEESGYELEITLKKDHEGNYNLGENPVHLAFWVDDYKGALAMHQEMGCVLRVVEPAGIHFIQDPDGYVTEIMPNP</sequence>
<evidence type="ECO:0000313" key="2">
    <source>
        <dbReference type="EMBL" id="KHM52209.1"/>
    </source>
</evidence>
<dbReference type="InterPro" id="IPR004360">
    <property type="entry name" value="Glyas_Fos-R_dOase_dom"/>
</dbReference>
<dbReference type="EMBL" id="JSCE01000123">
    <property type="protein sequence ID" value="KHM52209.1"/>
    <property type="molecule type" value="Genomic_DNA"/>
</dbReference>
<dbReference type="eggNOG" id="COG0346">
    <property type="taxonomic scope" value="Bacteria"/>
</dbReference>
<feature type="domain" description="VOC" evidence="1">
    <location>
        <begin position="4"/>
        <end position="121"/>
    </location>
</feature>
<comment type="caution">
    <text evidence="2">The sequence shown here is derived from an EMBL/GenBank/DDBJ whole genome shotgun (WGS) entry which is preliminary data.</text>
</comment>
<protein>
    <recommendedName>
        <fullName evidence="1">VOC domain-containing protein</fullName>
    </recommendedName>
</protein>
<dbReference type="InterPro" id="IPR029068">
    <property type="entry name" value="Glyas_Bleomycin-R_OHBP_Dase"/>
</dbReference>
<dbReference type="STRING" id="82374.NZ47_06130"/>
<dbReference type="Proteomes" id="UP000030993">
    <property type="component" value="Unassembled WGS sequence"/>
</dbReference>
<reference evidence="2 3" key="1">
    <citation type="journal article" date="2013" name="PLoS ONE">
        <title>Identification and characterization of three novel lipases belonging to families II and V from Anaerovibrio lipolyticus 5ST.</title>
        <authorList>
            <person name="Prive F."/>
            <person name="Kaderbhai N.N."/>
            <person name="Girdwood S."/>
            <person name="Worgan H.J."/>
            <person name="Pinloche E."/>
            <person name="Scollan N.D."/>
            <person name="Huws S.A."/>
            <person name="Newbold C.J."/>
        </authorList>
    </citation>
    <scope>NUCLEOTIDE SEQUENCE [LARGE SCALE GENOMIC DNA]</scope>
    <source>
        <strain evidence="2 3">5S</strain>
    </source>
</reference>
<dbReference type="Pfam" id="PF00903">
    <property type="entry name" value="Glyoxalase"/>
    <property type="match status" value="1"/>
</dbReference>
<dbReference type="Gene3D" id="3.10.180.10">
    <property type="entry name" value="2,3-Dihydroxybiphenyl 1,2-Dioxygenase, domain 1"/>
    <property type="match status" value="1"/>
</dbReference>
<proteinExistence type="predicted"/>
<dbReference type="RefSeq" id="WP_039207763.1">
    <property type="nucleotide sequence ID" value="NZ_JSCE01000123.1"/>
</dbReference>
<evidence type="ECO:0000313" key="3">
    <source>
        <dbReference type="Proteomes" id="UP000030993"/>
    </source>
</evidence>
<evidence type="ECO:0000259" key="1">
    <source>
        <dbReference type="PROSITE" id="PS51819"/>
    </source>
</evidence>